<dbReference type="Proteomes" id="UP000494163">
    <property type="component" value="Chromosome 2R"/>
</dbReference>
<dbReference type="OMA" id="TFVRCPT"/>
<dbReference type="GO" id="GO:0005765">
    <property type="term" value="C:lysosomal membrane"/>
    <property type="evidence" value="ECO:0007669"/>
    <property type="project" value="UniProtKB-SubCell"/>
</dbReference>
<dbReference type="PROSITE" id="PS51837">
    <property type="entry name" value="LITAF"/>
    <property type="match status" value="1"/>
</dbReference>
<evidence type="ECO:0000256" key="3">
    <source>
        <dbReference type="ARBA" id="ARBA00004630"/>
    </source>
</evidence>
<evidence type="ECO:0000313" key="10">
    <source>
        <dbReference type="EMBL" id="ALC42501.1"/>
    </source>
</evidence>
<dbReference type="OrthoDB" id="5599753at2759"/>
<dbReference type="SMART" id="SM00714">
    <property type="entry name" value="LITAF"/>
    <property type="match status" value="1"/>
</dbReference>
<gene>
    <name evidence="10" type="ORF">Dbus_chr2Rg2080</name>
</gene>
<evidence type="ECO:0000256" key="2">
    <source>
        <dbReference type="ARBA" id="ARBA00004481"/>
    </source>
</evidence>
<reference evidence="10 11" key="1">
    <citation type="submission" date="2015-08" db="EMBL/GenBank/DDBJ databases">
        <title>Ancestral chromatin configuration constrains chromatin evolution on differentiating sex chromosomes in Drosophila.</title>
        <authorList>
            <person name="Zhou Q."/>
            <person name="Bachtrog D."/>
        </authorList>
    </citation>
    <scope>NUCLEOTIDE SEQUENCE [LARGE SCALE GENOMIC DNA]</scope>
    <source>
        <tissue evidence="10">Whole larvae</tissue>
    </source>
</reference>
<evidence type="ECO:0000256" key="5">
    <source>
        <dbReference type="ARBA" id="ARBA00022723"/>
    </source>
</evidence>
<dbReference type="GO" id="GO:0008270">
    <property type="term" value="F:zinc ion binding"/>
    <property type="evidence" value="ECO:0007669"/>
    <property type="project" value="TreeGrafter"/>
</dbReference>
<sequence length="163" mass="17964">MFFAIIRETNQKSLIDMEDEKQSRTVTEQPTAAAAESKQVEPPPSYGYTPAQNYQPYPAGPTQPPLYPPMQPPGNTCVIVHHTPTVPMRVPVGTEPTFVRCPSCQADVVTVIENKPTSRTHLAALILCLVGCWPCVCVPYCMNSCKSTEHYCPICRAHVGSHH</sequence>
<evidence type="ECO:0000259" key="9">
    <source>
        <dbReference type="PROSITE" id="PS51837"/>
    </source>
</evidence>
<comment type="subcellular location">
    <subcellularLocation>
        <location evidence="2">Endosome membrane</location>
        <topology evidence="2">Peripheral membrane protein</topology>
    </subcellularLocation>
    <subcellularLocation>
        <location evidence="1">Late endosome membrane</location>
    </subcellularLocation>
    <subcellularLocation>
        <location evidence="3">Lysosome membrane</location>
        <topology evidence="3">Peripheral membrane protein</topology>
        <orientation evidence="3">Cytoplasmic side</orientation>
    </subcellularLocation>
</comment>
<evidence type="ECO:0000313" key="11">
    <source>
        <dbReference type="Proteomes" id="UP000494163"/>
    </source>
</evidence>
<organism evidence="10 11">
    <name type="scientific">Drosophila busckii</name>
    <name type="common">Fruit fly</name>
    <dbReference type="NCBI Taxonomy" id="30019"/>
    <lineage>
        <taxon>Eukaryota</taxon>
        <taxon>Metazoa</taxon>
        <taxon>Ecdysozoa</taxon>
        <taxon>Arthropoda</taxon>
        <taxon>Hexapoda</taxon>
        <taxon>Insecta</taxon>
        <taxon>Pterygota</taxon>
        <taxon>Neoptera</taxon>
        <taxon>Endopterygota</taxon>
        <taxon>Diptera</taxon>
        <taxon>Brachycera</taxon>
        <taxon>Muscomorpha</taxon>
        <taxon>Ephydroidea</taxon>
        <taxon>Drosophilidae</taxon>
        <taxon>Drosophila</taxon>
    </lineage>
</organism>
<comment type="similarity">
    <text evidence="4">Belongs to the CDIP1/LITAF family.</text>
</comment>
<protein>
    <submittedName>
        <fullName evidence="10">CG13511</fullName>
    </submittedName>
</protein>
<dbReference type="EMBL" id="CP012524">
    <property type="protein sequence ID" value="ALC42501.1"/>
    <property type="molecule type" value="Genomic_DNA"/>
</dbReference>
<name>A0A0M4EG78_DROBS</name>
<dbReference type="PANTHER" id="PTHR23292:SF14">
    <property type="entry name" value="FI16615P1-RELATED"/>
    <property type="match status" value="1"/>
</dbReference>
<dbReference type="Pfam" id="PF10601">
    <property type="entry name" value="zf-LITAF-like"/>
    <property type="match status" value="1"/>
</dbReference>
<evidence type="ECO:0000256" key="1">
    <source>
        <dbReference type="ARBA" id="ARBA00004414"/>
    </source>
</evidence>
<dbReference type="PANTHER" id="PTHR23292">
    <property type="entry name" value="LIPOPOLYSACCHARIDE-INDUCED TUMOR NECROSIS FACTOR-ALPHA FACTOR"/>
    <property type="match status" value="1"/>
</dbReference>
<evidence type="ECO:0000256" key="8">
    <source>
        <dbReference type="SAM" id="MobiDB-lite"/>
    </source>
</evidence>
<evidence type="ECO:0000256" key="4">
    <source>
        <dbReference type="ARBA" id="ARBA00005975"/>
    </source>
</evidence>
<dbReference type="GO" id="GO:0031902">
    <property type="term" value="C:late endosome membrane"/>
    <property type="evidence" value="ECO:0007669"/>
    <property type="project" value="UniProtKB-SubCell"/>
</dbReference>
<dbReference type="STRING" id="30019.A0A0M4EG78"/>
<dbReference type="AlphaFoldDB" id="A0A0M4EG78"/>
<feature type="region of interest" description="Disordered" evidence="8">
    <location>
        <begin position="14"/>
        <end position="54"/>
    </location>
</feature>
<accession>A0A0M4EG78</accession>
<keyword evidence="5" id="KW-0479">Metal-binding</keyword>
<dbReference type="InterPro" id="IPR006629">
    <property type="entry name" value="LITAF"/>
</dbReference>
<proteinExistence type="inferred from homology"/>
<keyword evidence="6" id="KW-0862">Zinc</keyword>
<feature type="domain" description="LITAF" evidence="9">
    <location>
        <begin position="80"/>
        <end position="163"/>
    </location>
</feature>
<keyword evidence="11" id="KW-1185">Reference proteome</keyword>
<evidence type="ECO:0000256" key="6">
    <source>
        <dbReference type="ARBA" id="ARBA00022833"/>
    </source>
</evidence>
<evidence type="ECO:0000256" key="7">
    <source>
        <dbReference type="ARBA" id="ARBA00023136"/>
    </source>
</evidence>
<keyword evidence="7" id="KW-0472">Membrane</keyword>
<dbReference type="InterPro" id="IPR037519">
    <property type="entry name" value="LITAF_fam"/>
</dbReference>